<dbReference type="STRING" id="1781255.BH720_20270"/>
<evidence type="ECO:0000256" key="1">
    <source>
        <dbReference type="SAM" id="Phobius"/>
    </source>
</evidence>
<dbReference type="AlphaFoldDB" id="A0A1E5QFH8"/>
<dbReference type="OrthoDB" id="512887at2"/>
<keyword evidence="1" id="KW-0472">Membrane</keyword>
<gene>
    <name evidence="2" type="ORF">BH720_20270</name>
</gene>
<name>A0A1E5QFH8_9CYAN</name>
<evidence type="ECO:0000313" key="2">
    <source>
        <dbReference type="EMBL" id="OEJ73357.1"/>
    </source>
</evidence>
<proteinExistence type="predicted"/>
<organism evidence="2">
    <name type="scientific">Desertifilum tharense IPPAS B-1220</name>
    <dbReference type="NCBI Taxonomy" id="1781255"/>
    <lineage>
        <taxon>Bacteria</taxon>
        <taxon>Bacillati</taxon>
        <taxon>Cyanobacteriota</taxon>
        <taxon>Cyanophyceae</taxon>
        <taxon>Desertifilales</taxon>
        <taxon>Desertifilaceae</taxon>
        <taxon>Desertifilum</taxon>
    </lineage>
</organism>
<keyword evidence="1" id="KW-1133">Transmembrane helix</keyword>
<sequence>MPSQKAQKIDLNADYPCPCGRRGRITPITLTEAFGCNKCQQIFVVEENGHVIEQLSTNYPYKKAWCWTGHQWIKAHSGLREHYLSVALFTILVLPVVWLSLVFLVSPSGFDIILWVMVPLLVVLLLALMQWLAYRRSR</sequence>
<keyword evidence="1" id="KW-0812">Transmembrane</keyword>
<protein>
    <submittedName>
        <fullName evidence="2">Uncharacterized protein</fullName>
    </submittedName>
</protein>
<dbReference type="RefSeq" id="WP_069969040.1">
    <property type="nucleotide sequence ID" value="NZ_CM124774.1"/>
</dbReference>
<dbReference type="EMBL" id="MJGC01000090">
    <property type="protein sequence ID" value="OEJ73357.1"/>
    <property type="molecule type" value="Genomic_DNA"/>
</dbReference>
<reference evidence="2" key="1">
    <citation type="submission" date="2016-09" db="EMBL/GenBank/DDBJ databases">
        <title>Draft genome of thermotolerant cyanobacterium Desertifilum sp. strain IPPAS B-1220.</title>
        <authorList>
            <person name="Sinetova M.A."/>
            <person name="Bolakhan K."/>
            <person name="Zayadan B.K."/>
            <person name="Mironov K.S."/>
            <person name="Ustinova V."/>
            <person name="Kupriyanova E.V."/>
            <person name="Sidorov R.A."/>
            <person name="Skrypnik A.N."/>
            <person name="Gogoleva N.E."/>
            <person name="Gogolev Y.V."/>
            <person name="Los D.A."/>
        </authorList>
    </citation>
    <scope>NUCLEOTIDE SEQUENCE [LARGE SCALE GENOMIC DNA]</scope>
    <source>
        <strain evidence="2">IPPAS B-1220</strain>
    </source>
</reference>
<comment type="caution">
    <text evidence="2">The sequence shown here is derived from an EMBL/GenBank/DDBJ whole genome shotgun (WGS) entry which is preliminary data.</text>
</comment>
<feature type="transmembrane region" description="Helical" evidence="1">
    <location>
        <begin position="83"/>
        <end position="106"/>
    </location>
</feature>
<feature type="transmembrane region" description="Helical" evidence="1">
    <location>
        <begin position="112"/>
        <end position="134"/>
    </location>
</feature>
<accession>A0A1E5QFH8</accession>